<feature type="chain" id="PRO_5045535558" evidence="1">
    <location>
        <begin position="27"/>
        <end position="231"/>
    </location>
</feature>
<proteinExistence type="predicted"/>
<organism evidence="2 3">
    <name type="scientific">Thalassorhabdus alkalitolerans</name>
    <dbReference type="NCBI Taxonomy" id="2282697"/>
    <lineage>
        <taxon>Bacteria</taxon>
        <taxon>Bacillati</taxon>
        <taxon>Bacillota</taxon>
        <taxon>Bacilli</taxon>
        <taxon>Bacillales</taxon>
        <taxon>Bacillaceae</taxon>
        <taxon>Thalassorhabdus</taxon>
    </lineage>
</organism>
<keyword evidence="1" id="KW-0732">Signal</keyword>
<dbReference type="EMBL" id="JBHSOZ010000003">
    <property type="protein sequence ID" value="MFC5712448.1"/>
    <property type="molecule type" value="Genomic_DNA"/>
</dbReference>
<comment type="caution">
    <text evidence="2">The sequence shown here is derived from an EMBL/GenBank/DDBJ whole genome shotgun (WGS) entry which is preliminary data.</text>
</comment>
<name>A0ABW0YMS9_9BACI</name>
<sequence>MKKFKKLGAAILAGALVLSMGTGVLAKGPAPKEKPVEVALSVTSEQEFEVIYVGDEVKLQAVTPKHGSSYKDGWVVINENGKEVALEKEEDFETLLIEVEGVNSYVSTAKFEAQEAGTYTLKYSIDMAAGKSHVTFSGNEKSDEIVVKDQEAAYITGVKVENYEVTQQRQGVNYRAAGDIYFTMSEGENQFAQSFSNVVLNNGNSYTNTVEVEAEGQTYIITVTKKGWSLN</sequence>
<accession>A0ABW0YMS9</accession>
<dbReference type="RefSeq" id="WP_385939593.1">
    <property type="nucleotide sequence ID" value="NZ_JBHSOZ010000003.1"/>
</dbReference>
<reference evidence="3" key="1">
    <citation type="journal article" date="2019" name="Int. J. Syst. Evol. Microbiol.">
        <title>The Global Catalogue of Microorganisms (GCM) 10K type strain sequencing project: providing services to taxonomists for standard genome sequencing and annotation.</title>
        <authorList>
            <consortium name="The Broad Institute Genomics Platform"/>
            <consortium name="The Broad Institute Genome Sequencing Center for Infectious Disease"/>
            <person name="Wu L."/>
            <person name="Ma J."/>
        </authorList>
    </citation>
    <scope>NUCLEOTIDE SEQUENCE [LARGE SCALE GENOMIC DNA]</scope>
    <source>
        <strain evidence="3">CECT 7184</strain>
    </source>
</reference>
<evidence type="ECO:0000313" key="3">
    <source>
        <dbReference type="Proteomes" id="UP001596142"/>
    </source>
</evidence>
<evidence type="ECO:0000256" key="1">
    <source>
        <dbReference type="SAM" id="SignalP"/>
    </source>
</evidence>
<protein>
    <submittedName>
        <fullName evidence="2">Uncharacterized protein</fullName>
    </submittedName>
</protein>
<dbReference type="Proteomes" id="UP001596142">
    <property type="component" value="Unassembled WGS sequence"/>
</dbReference>
<feature type="signal peptide" evidence="1">
    <location>
        <begin position="1"/>
        <end position="26"/>
    </location>
</feature>
<evidence type="ECO:0000313" key="2">
    <source>
        <dbReference type="EMBL" id="MFC5712448.1"/>
    </source>
</evidence>
<keyword evidence="3" id="KW-1185">Reference proteome</keyword>
<gene>
    <name evidence="2" type="ORF">ACFPU1_06620</name>
</gene>